<dbReference type="InterPro" id="IPR001019">
    <property type="entry name" value="Gprotein_alpha_su"/>
</dbReference>
<keyword evidence="4 10" id="KW-0547">Nucleotide-binding</keyword>
<dbReference type="GO" id="GO:0005834">
    <property type="term" value="C:heterotrimeric G-protein complex"/>
    <property type="evidence" value="ECO:0007669"/>
    <property type="project" value="TreeGrafter"/>
</dbReference>
<keyword evidence="9" id="KW-0449">Lipoprotein</keyword>
<evidence type="ECO:0000313" key="13">
    <source>
        <dbReference type="WBParaSite" id="SRDH1_38810.1"/>
    </source>
</evidence>
<dbReference type="PANTHER" id="PTHR10218">
    <property type="entry name" value="GTP-BINDING PROTEIN ALPHA SUBUNIT"/>
    <property type="match status" value="1"/>
</dbReference>
<dbReference type="GO" id="GO:0031683">
    <property type="term" value="F:G-protein beta/gamma-subunit complex binding"/>
    <property type="evidence" value="ECO:0007669"/>
    <property type="project" value="InterPro"/>
</dbReference>
<dbReference type="CDD" id="cd00066">
    <property type="entry name" value="G-alpha"/>
    <property type="match status" value="1"/>
</dbReference>
<name>A0A183QWG3_9TREM</name>
<evidence type="ECO:0000256" key="8">
    <source>
        <dbReference type="ARBA" id="ARBA00023224"/>
    </source>
</evidence>
<reference evidence="13" key="2">
    <citation type="submission" date="2023-11" db="UniProtKB">
        <authorList>
            <consortium name="WormBaseParasite"/>
        </authorList>
    </citation>
    <scope>IDENTIFICATION</scope>
</reference>
<dbReference type="Pfam" id="PF00503">
    <property type="entry name" value="G-alpha"/>
    <property type="match status" value="1"/>
</dbReference>
<dbReference type="Proteomes" id="UP000050792">
    <property type="component" value="Unassembled WGS sequence"/>
</dbReference>
<feature type="binding site" evidence="10">
    <location>
        <begin position="43"/>
        <end position="48"/>
    </location>
    <ligand>
        <name>GTP</name>
        <dbReference type="ChEBI" id="CHEBI:37565"/>
    </ligand>
</feature>
<evidence type="ECO:0000256" key="11">
    <source>
        <dbReference type="PIRSR" id="PIRSR601019-2"/>
    </source>
</evidence>
<evidence type="ECO:0000256" key="6">
    <source>
        <dbReference type="ARBA" id="ARBA00023134"/>
    </source>
</evidence>
<keyword evidence="7" id="KW-0564">Palmitate</keyword>
<keyword evidence="8" id="KW-0807">Transducer</keyword>
<dbReference type="PRINTS" id="PR00441">
    <property type="entry name" value="GPROTEINAI"/>
</dbReference>
<dbReference type="SMART" id="SM00275">
    <property type="entry name" value="G_alpha"/>
    <property type="match status" value="1"/>
</dbReference>
<evidence type="ECO:0000256" key="1">
    <source>
        <dbReference type="ARBA" id="ARBA00011356"/>
    </source>
</evidence>
<dbReference type="PANTHER" id="PTHR10218:SF302">
    <property type="entry name" value="GUANINE NUCLEOTIDE-BINDING PROTEIN ALPHA-5 SUBUNIT"/>
    <property type="match status" value="1"/>
</dbReference>
<dbReference type="SUPFAM" id="SSF47895">
    <property type="entry name" value="Transducin (alpha subunit), insertion domain"/>
    <property type="match status" value="1"/>
</dbReference>
<protein>
    <submittedName>
        <fullName evidence="13">Guanine nucleotide-binding protein G(K) subunit alpha</fullName>
    </submittedName>
</protein>
<dbReference type="PROSITE" id="PS51882">
    <property type="entry name" value="G_ALPHA"/>
    <property type="match status" value="1"/>
</dbReference>
<dbReference type="GO" id="GO:0001664">
    <property type="term" value="F:G protein-coupled receptor binding"/>
    <property type="evidence" value="ECO:0007669"/>
    <property type="project" value="TreeGrafter"/>
</dbReference>
<dbReference type="Gene3D" id="1.10.400.10">
    <property type="entry name" value="GI Alpha 1, domain 2-like"/>
    <property type="match status" value="1"/>
</dbReference>
<proteinExistence type="predicted"/>
<dbReference type="InterPro" id="IPR011025">
    <property type="entry name" value="GproteinA_insert"/>
</dbReference>
<dbReference type="FunFam" id="3.40.50.300:FF:000692">
    <property type="entry name" value="Guanine nucleotide-binding protein subunit alpha"/>
    <property type="match status" value="1"/>
</dbReference>
<dbReference type="PRINTS" id="PR00318">
    <property type="entry name" value="GPROTEINA"/>
</dbReference>
<keyword evidence="12" id="KW-1185">Reference proteome</keyword>
<keyword evidence="6 10" id="KW-0342">GTP-binding</keyword>
<dbReference type="InterPro" id="IPR027417">
    <property type="entry name" value="P-loop_NTPase"/>
</dbReference>
<evidence type="ECO:0000256" key="4">
    <source>
        <dbReference type="ARBA" id="ARBA00022741"/>
    </source>
</evidence>
<keyword evidence="2" id="KW-0519">Myristate</keyword>
<sequence length="353" mass="40660">MGCLLSIDEKEAVQRSKQIDASLKSDGEKMARIAKLLLLGAGESGKSTILKQLKIIHQSSYTREECLLYKPVVYSNTVQSMIAIIRAMGHLYIKFEDECRVDDARTLFACANEAADGYLSTELYSALYQLWNDGGVQQCFKRSREYQLNDSASYFFNSLDRLAKHDYIPTDQDVLRTRVKTTGIQETQFSYKKIEFRLVDVGGQRSERKKWIHCFQDVTAIIFVVALSEYDLGLAEDQTTNRMVESMNLFDSICNNSWFTETSMLLFLNKRDLFEQKIYHSPLTICFPEYIGENNYQEAGLYIQTKFEALNRQTTKEIYTHFTCATDTTNIQFVFDAVTDVIIRRNLKLDGLL</sequence>
<dbReference type="GO" id="GO:0003924">
    <property type="term" value="F:GTPase activity"/>
    <property type="evidence" value="ECO:0007669"/>
    <property type="project" value="InterPro"/>
</dbReference>
<dbReference type="InterPro" id="IPR001408">
    <property type="entry name" value="Gprotein_alpha_I"/>
</dbReference>
<evidence type="ECO:0000256" key="9">
    <source>
        <dbReference type="ARBA" id="ARBA00023288"/>
    </source>
</evidence>
<reference evidence="12" key="1">
    <citation type="submission" date="2022-06" db="EMBL/GenBank/DDBJ databases">
        <authorList>
            <person name="Berger JAMES D."/>
            <person name="Berger JAMES D."/>
        </authorList>
    </citation>
    <scope>NUCLEOTIDE SEQUENCE [LARGE SCALE GENOMIC DNA]</scope>
</reference>
<keyword evidence="3 11" id="KW-0479">Metal-binding</keyword>
<dbReference type="WBParaSite" id="SRDH1_38810.1">
    <property type="protein sequence ID" value="SRDH1_38810.1"/>
    <property type="gene ID" value="SRDH1_38810"/>
</dbReference>
<feature type="binding site" evidence="11">
    <location>
        <position position="47"/>
    </location>
    <ligand>
        <name>Mg(2+)</name>
        <dbReference type="ChEBI" id="CHEBI:18420"/>
    </ligand>
</feature>
<organism evidence="12 13">
    <name type="scientific">Schistosoma rodhaini</name>
    <dbReference type="NCBI Taxonomy" id="6188"/>
    <lineage>
        <taxon>Eukaryota</taxon>
        <taxon>Metazoa</taxon>
        <taxon>Spiralia</taxon>
        <taxon>Lophotrochozoa</taxon>
        <taxon>Platyhelminthes</taxon>
        <taxon>Trematoda</taxon>
        <taxon>Digenea</taxon>
        <taxon>Strigeidida</taxon>
        <taxon>Schistosomatoidea</taxon>
        <taxon>Schistosomatidae</taxon>
        <taxon>Schistosoma</taxon>
    </lineage>
</organism>
<evidence type="ECO:0000256" key="7">
    <source>
        <dbReference type="ARBA" id="ARBA00023139"/>
    </source>
</evidence>
<evidence type="ECO:0000256" key="3">
    <source>
        <dbReference type="ARBA" id="ARBA00022723"/>
    </source>
</evidence>
<dbReference type="GO" id="GO:0005737">
    <property type="term" value="C:cytoplasm"/>
    <property type="evidence" value="ECO:0007669"/>
    <property type="project" value="TreeGrafter"/>
</dbReference>
<feature type="binding site" evidence="11">
    <location>
        <position position="181"/>
    </location>
    <ligand>
        <name>Mg(2+)</name>
        <dbReference type="ChEBI" id="CHEBI:18420"/>
    </ligand>
</feature>
<feature type="binding site" evidence="10">
    <location>
        <position position="325"/>
    </location>
    <ligand>
        <name>GTP</name>
        <dbReference type="ChEBI" id="CHEBI:37565"/>
    </ligand>
</feature>
<feature type="binding site" evidence="10">
    <location>
        <begin position="175"/>
        <end position="181"/>
    </location>
    <ligand>
        <name>GTP</name>
        <dbReference type="ChEBI" id="CHEBI:37565"/>
    </ligand>
</feature>
<dbReference type="FunFam" id="1.10.400.10:FF:000001">
    <property type="entry name" value="Guanine nucleotide-binding protein G(I) subunit alpha"/>
    <property type="match status" value="1"/>
</dbReference>
<evidence type="ECO:0000256" key="2">
    <source>
        <dbReference type="ARBA" id="ARBA00022707"/>
    </source>
</evidence>
<feature type="binding site" evidence="10">
    <location>
        <begin position="150"/>
        <end position="151"/>
    </location>
    <ligand>
        <name>GTP</name>
        <dbReference type="ChEBI" id="CHEBI:37565"/>
    </ligand>
</feature>
<evidence type="ECO:0000313" key="12">
    <source>
        <dbReference type="Proteomes" id="UP000050792"/>
    </source>
</evidence>
<comment type="subunit">
    <text evidence="1">G proteins are composed of 3 units; alpha, beta and gamma. The alpha chain contains the guanine nucleotide binding site.</text>
</comment>
<dbReference type="SUPFAM" id="SSF52540">
    <property type="entry name" value="P-loop containing nucleoside triphosphate hydrolases"/>
    <property type="match status" value="1"/>
</dbReference>
<dbReference type="Gene3D" id="3.40.50.300">
    <property type="entry name" value="P-loop containing nucleotide triphosphate hydrolases"/>
    <property type="match status" value="1"/>
</dbReference>
<dbReference type="GO" id="GO:0005525">
    <property type="term" value="F:GTP binding"/>
    <property type="evidence" value="ECO:0007669"/>
    <property type="project" value="UniProtKB-KW"/>
</dbReference>
<evidence type="ECO:0000256" key="10">
    <source>
        <dbReference type="PIRSR" id="PIRSR601019-1"/>
    </source>
</evidence>
<keyword evidence="5 11" id="KW-0460">Magnesium</keyword>
<dbReference type="GO" id="GO:0007188">
    <property type="term" value="P:adenylate cyclase-modulating G protein-coupled receptor signaling pathway"/>
    <property type="evidence" value="ECO:0007669"/>
    <property type="project" value="InterPro"/>
</dbReference>
<dbReference type="FunFam" id="3.40.50.300:FF:003800">
    <property type="entry name" value="Guanine nucleotide-binding protein G(k) subunit alpha"/>
    <property type="match status" value="1"/>
</dbReference>
<dbReference type="GO" id="GO:0046872">
    <property type="term" value="F:metal ion binding"/>
    <property type="evidence" value="ECO:0007669"/>
    <property type="project" value="UniProtKB-KW"/>
</dbReference>
<dbReference type="AlphaFoldDB" id="A0A183QWG3"/>
<feature type="binding site" evidence="10">
    <location>
        <begin position="200"/>
        <end position="204"/>
    </location>
    <ligand>
        <name>GTP</name>
        <dbReference type="ChEBI" id="CHEBI:37565"/>
    </ligand>
</feature>
<accession>A0A183QWG3</accession>
<evidence type="ECO:0000256" key="5">
    <source>
        <dbReference type="ARBA" id="ARBA00022842"/>
    </source>
</evidence>
<feature type="binding site" evidence="10">
    <location>
        <begin position="269"/>
        <end position="272"/>
    </location>
    <ligand>
        <name>GTP</name>
        <dbReference type="ChEBI" id="CHEBI:37565"/>
    </ligand>
</feature>